<dbReference type="InterPro" id="IPR000182">
    <property type="entry name" value="GNAT_dom"/>
</dbReference>
<feature type="domain" description="N-acetyltransferase" evidence="1">
    <location>
        <begin position="20"/>
        <end position="156"/>
    </location>
</feature>
<protein>
    <submittedName>
        <fullName evidence="2">GNAT family N-acetyltransferase</fullName>
    </submittedName>
</protein>
<dbReference type="SUPFAM" id="SSF55729">
    <property type="entry name" value="Acyl-CoA N-acyltransferases (Nat)"/>
    <property type="match status" value="1"/>
</dbReference>
<dbReference type="GO" id="GO:0016747">
    <property type="term" value="F:acyltransferase activity, transferring groups other than amino-acyl groups"/>
    <property type="evidence" value="ECO:0007669"/>
    <property type="project" value="InterPro"/>
</dbReference>
<dbReference type="Gene3D" id="3.40.630.30">
    <property type="match status" value="1"/>
</dbReference>
<dbReference type="Pfam" id="PF00583">
    <property type="entry name" value="Acetyltransf_1"/>
    <property type="match status" value="1"/>
</dbReference>
<proteinExistence type="predicted"/>
<evidence type="ECO:0000259" key="1">
    <source>
        <dbReference type="PROSITE" id="PS51186"/>
    </source>
</evidence>
<evidence type="ECO:0000313" key="3">
    <source>
        <dbReference type="Proteomes" id="UP000231322"/>
    </source>
</evidence>
<dbReference type="AlphaFoldDB" id="A0A2G7HG91"/>
<evidence type="ECO:0000313" key="2">
    <source>
        <dbReference type="EMBL" id="PIH04123.1"/>
    </source>
</evidence>
<dbReference type="RefSeq" id="WP_099839415.1">
    <property type="nucleotide sequence ID" value="NZ_PEIK01000007.1"/>
</dbReference>
<accession>A0A2G7HG91</accession>
<dbReference type="EMBL" id="PEIK01000007">
    <property type="protein sequence ID" value="PIH04123.1"/>
    <property type="molecule type" value="Genomic_DNA"/>
</dbReference>
<dbReference type="PROSITE" id="PS51186">
    <property type="entry name" value="GNAT"/>
    <property type="match status" value="1"/>
</dbReference>
<name>A0A2G7HG91_9CLOT</name>
<keyword evidence="3" id="KW-1185">Reference proteome</keyword>
<organism evidence="2 3">
    <name type="scientific">Clostridium combesii</name>
    <dbReference type="NCBI Taxonomy" id="39481"/>
    <lineage>
        <taxon>Bacteria</taxon>
        <taxon>Bacillati</taxon>
        <taxon>Bacillota</taxon>
        <taxon>Clostridia</taxon>
        <taxon>Eubacteriales</taxon>
        <taxon>Clostridiaceae</taxon>
        <taxon>Clostridium</taxon>
    </lineage>
</organism>
<sequence>MSKRIGMIYKLEPQKLQEHYSFNRISANDIDDLATSMLDAFRDTEDFEGETLEELGEEIREIVESTFGIFISDASFQIRQNAEVASVILISLYEGKPLISELFTRKKYMNLGMASSLLKKSINALLRLGYEELALYVHPKNVQAINLYKKIGFIEL</sequence>
<dbReference type="InterPro" id="IPR016181">
    <property type="entry name" value="Acyl_CoA_acyltransferase"/>
</dbReference>
<reference evidence="2 3" key="1">
    <citation type="submission" date="2017-10" db="EMBL/GenBank/DDBJ databases">
        <title>Reclassification of Eubacterium combesii and discrepancies in the nomenclature of botulinum neurotoxin producing clostridia. Request for an Opinion.</title>
        <authorList>
            <person name="Dobritsa A.P."/>
            <person name="Kutumbaka K.K."/>
            <person name="Samadpour M."/>
        </authorList>
    </citation>
    <scope>NUCLEOTIDE SEQUENCE [LARGE SCALE GENOMIC DNA]</scope>
    <source>
        <strain evidence="2 3">DSM 20696</strain>
    </source>
</reference>
<comment type="caution">
    <text evidence="2">The sequence shown here is derived from an EMBL/GenBank/DDBJ whole genome shotgun (WGS) entry which is preliminary data.</text>
</comment>
<gene>
    <name evidence="2" type="ORF">CS538_10380</name>
</gene>
<dbReference type="Proteomes" id="UP000231322">
    <property type="component" value="Unassembled WGS sequence"/>
</dbReference>
<keyword evidence="2" id="KW-0808">Transferase</keyword>